<accession>U6KW55</accession>
<dbReference type="EMBL" id="HG674657">
    <property type="protein sequence ID" value="CDJ39740.1"/>
    <property type="molecule type" value="Genomic_DNA"/>
</dbReference>
<evidence type="ECO:0000313" key="1">
    <source>
        <dbReference type="EMBL" id="CDJ39740.1"/>
    </source>
</evidence>
<dbReference type="VEuPathDB" id="ToxoDB:ETH_00024640"/>
<protein>
    <submittedName>
        <fullName evidence="1">Uncharacterized protein</fullName>
    </submittedName>
</protein>
<dbReference type="Proteomes" id="UP000030747">
    <property type="component" value="Unassembled WGS sequence"/>
</dbReference>
<keyword evidence="2" id="KW-1185">Reference proteome</keyword>
<name>U6KW55_EIMTE</name>
<dbReference type="AlphaFoldDB" id="U6KW55"/>
<dbReference type="RefSeq" id="XP_013230493.1">
    <property type="nucleotide sequence ID" value="XM_013375039.1"/>
</dbReference>
<sequence>MICALLPLKRNKIQQIEISKILLKQKLDRIRGFKRRIARVFCREPAAAAAEATAAEATTITPATATAAAETAAAAAADFIRFEQLIMGHEFAVAVLAL</sequence>
<evidence type="ECO:0000313" key="2">
    <source>
        <dbReference type="Proteomes" id="UP000030747"/>
    </source>
</evidence>
<proteinExistence type="predicted"/>
<reference evidence="1" key="1">
    <citation type="submission" date="2013-10" db="EMBL/GenBank/DDBJ databases">
        <title>Genomic analysis of the causative agents of coccidiosis in chickens.</title>
        <authorList>
            <person name="Reid A.J."/>
            <person name="Blake D."/>
            <person name="Billington K."/>
            <person name="Browne H."/>
            <person name="Dunn M."/>
            <person name="Hung S."/>
            <person name="Kawahara F."/>
            <person name="Miranda-Saavedra D."/>
            <person name="Mourier T."/>
            <person name="Nagra H."/>
            <person name="Otto T.D."/>
            <person name="Rawlings N."/>
            <person name="Sanchez A."/>
            <person name="Sanders M."/>
            <person name="Subramaniam C."/>
            <person name="Tay Y."/>
            <person name="Dear P."/>
            <person name="Doerig C."/>
            <person name="Gruber A."/>
            <person name="Parkinson J."/>
            <person name="Shirley M."/>
            <person name="Wan K.L."/>
            <person name="Berriman M."/>
            <person name="Tomley F."/>
            <person name="Pain A."/>
        </authorList>
    </citation>
    <scope>NUCLEOTIDE SEQUENCE [LARGE SCALE GENOMIC DNA]</scope>
    <source>
        <strain evidence="1">Houghton</strain>
    </source>
</reference>
<organism evidence="1 2">
    <name type="scientific">Eimeria tenella</name>
    <name type="common">Coccidian parasite</name>
    <dbReference type="NCBI Taxonomy" id="5802"/>
    <lineage>
        <taxon>Eukaryota</taxon>
        <taxon>Sar</taxon>
        <taxon>Alveolata</taxon>
        <taxon>Apicomplexa</taxon>
        <taxon>Conoidasida</taxon>
        <taxon>Coccidia</taxon>
        <taxon>Eucoccidiorida</taxon>
        <taxon>Eimeriorina</taxon>
        <taxon>Eimeriidae</taxon>
        <taxon>Eimeria</taxon>
    </lineage>
</organism>
<dbReference type="GeneID" id="25254038"/>
<gene>
    <name evidence="1" type="ORF">ETH_00024640</name>
</gene>
<reference evidence="1" key="2">
    <citation type="submission" date="2013-10" db="EMBL/GenBank/DDBJ databases">
        <authorList>
            <person name="Aslett M."/>
        </authorList>
    </citation>
    <scope>NUCLEOTIDE SEQUENCE [LARGE SCALE GENOMIC DNA]</scope>
    <source>
        <strain evidence="1">Houghton</strain>
    </source>
</reference>